<organism evidence="1 2">
    <name type="scientific">Paraclostridium tenue</name>
    <dbReference type="NCBI Taxonomy" id="1737"/>
    <lineage>
        <taxon>Bacteria</taxon>
        <taxon>Bacillati</taxon>
        <taxon>Bacillota</taxon>
        <taxon>Clostridia</taxon>
        <taxon>Peptostreptococcales</taxon>
        <taxon>Peptostreptococcaceae</taxon>
        <taxon>Paraclostridium</taxon>
    </lineage>
</organism>
<proteinExistence type="predicted"/>
<keyword evidence="2" id="KW-1185">Reference proteome</keyword>
<comment type="caution">
    <text evidence="1">The sequence shown here is derived from an EMBL/GenBank/DDBJ whole genome shotgun (WGS) entry which is preliminary data.</text>
</comment>
<evidence type="ECO:0008006" key="3">
    <source>
        <dbReference type="Google" id="ProtNLM"/>
    </source>
</evidence>
<accession>A0ABP3XH06</accession>
<reference evidence="2" key="1">
    <citation type="journal article" date="2019" name="Int. J. Syst. Evol. Microbiol.">
        <title>The Global Catalogue of Microorganisms (GCM) 10K type strain sequencing project: providing services to taxonomists for standard genome sequencing and annotation.</title>
        <authorList>
            <consortium name="The Broad Institute Genomics Platform"/>
            <consortium name="The Broad Institute Genome Sequencing Center for Infectious Disease"/>
            <person name="Wu L."/>
            <person name="Ma J."/>
        </authorList>
    </citation>
    <scope>NUCLEOTIDE SEQUENCE [LARGE SCALE GENOMIC DNA]</scope>
    <source>
        <strain evidence="2">JCM 6486</strain>
    </source>
</reference>
<dbReference type="Proteomes" id="UP001400965">
    <property type="component" value="Unassembled WGS sequence"/>
</dbReference>
<name>A0ABP3XH06_9FIRM</name>
<evidence type="ECO:0000313" key="2">
    <source>
        <dbReference type="Proteomes" id="UP001400965"/>
    </source>
</evidence>
<evidence type="ECO:0000313" key="1">
    <source>
        <dbReference type="EMBL" id="GAA0864879.1"/>
    </source>
</evidence>
<gene>
    <name evidence="1" type="ORF">GCM10008917_20100</name>
</gene>
<dbReference type="EMBL" id="BAAACP010000011">
    <property type="protein sequence ID" value="GAA0864879.1"/>
    <property type="molecule type" value="Genomic_DNA"/>
</dbReference>
<sequence>MNNHMENIKRLKDNSEDINKYIDNIGDEVKNVKNIYNTGNLLLDIILYEKSKICTERNVDFKVGIDFSKYEFLDMIDITSIFSNLKMYVKAFNQTLVMITHNDDIANMADMVVTIKDGKVLS</sequence>
<protein>
    <recommendedName>
        <fullName evidence="3">ABC transporter ATP-binding protein</fullName>
    </recommendedName>
</protein>
<dbReference type="InterPro" id="IPR027417">
    <property type="entry name" value="P-loop_NTPase"/>
</dbReference>
<dbReference type="SUPFAM" id="SSF52540">
    <property type="entry name" value="P-loop containing nucleoside triphosphate hydrolases"/>
    <property type="match status" value="1"/>
</dbReference>